<evidence type="ECO:0000256" key="1">
    <source>
        <dbReference type="SAM" id="MobiDB-lite"/>
    </source>
</evidence>
<organism evidence="3 4">
    <name type="scientific">Polyporus arcularius HHB13444</name>
    <dbReference type="NCBI Taxonomy" id="1314778"/>
    <lineage>
        <taxon>Eukaryota</taxon>
        <taxon>Fungi</taxon>
        <taxon>Dikarya</taxon>
        <taxon>Basidiomycota</taxon>
        <taxon>Agaricomycotina</taxon>
        <taxon>Agaricomycetes</taxon>
        <taxon>Polyporales</taxon>
        <taxon>Polyporaceae</taxon>
        <taxon>Polyporus</taxon>
    </lineage>
</organism>
<dbReference type="Proteomes" id="UP000308197">
    <property type="component" value="Unassembled WGS sequence"/>
</dbReference>
<dbReference type="SUPFAM" id="SSF82199">
    <property type="entry name" value="SET domain"/>
    <property type="match status" value="1"/>
</dbReference>
<feature type="domain" description="SET" evidence="2">
    <location>
        <begin position="109"/>
        <end position="272"/>
    </location>
</feature>
<gene>
    <name evidence="3" type="ORF">K466DRAFT_557505</name>
</gene>
<evidence type="ECO:0000259" key="2">
    <source>
        <dbReference type="PROSITE" id="PS50280"/>
    </source>
</evidence>
<accession>A0A5C3P7M7</accession>
<evidence type="ECO:0000313" key="3">
    <source>
        <dbReference type="EMBL" id="TFK81773.1"/>
    </source>
</evidence>
<dbReference type="PANTHER" id="PTHR47332">
    <property type="entry name" value="SET DOMAIN-CONTAINING PROTEIN 5"/>
    <property type="match status" value="1"/>
</dbReference>
<dbReference type="SMART" id="SM00317">
    <property type="entry name" value="SET"/>
    <property type="match status" value="1"/>
</dbReference>
<dbReference type="STRING" id="1314778.A0A5C3P7M7"/>
<proteinExistence type="predicted"/>
<dbReference type="InterPro" id="IPR046341">
    <property type="entry name" value="SET_dom_sf"/>
</dbReference>
<dbReference type="PANTHER" id="PTHR47332:SF4">
    <property type="entry name" value="SET DOMAIN-CONTAINING PROTEIN 5"/>
    <property type="match status" value="1"/>
</dbReference>
<reference evidence="3 4" key="1">
    <citation type="journal article" date="2019" name="Nat. Ecol. Evol.">
        <title>Megaphylogeny resolves global patterns of mushroom evolution.</title>
        <authorList>
            <person name="Varga T."/>
            <person name="Krizsan K."/>
            <person name="Foldi C."/>
            <person name="Dima B."/>
            <person name="Sanchez-Garcia M."/>
            <person name="Sanchez-Ramirez S."/>
            <person name="Szollosi G.J."/>
            <person name="Szarkandi J.G."/>
            <person name="Papp V."/>
            <person name="Albert L."/>
            <person name="Andreopoulos W."/>
            <person name="Angelini C."/>
            <person name="Antonin V."/>
            <person name="Barry K.W."/>
            <person name="Bougher N.L."/>
            <person name="Buchanan P."/>
            <person name="Buyck B."/>
            <person name="Bense V."/>
            <person name="Catcheside P."/>
            <person name="Chovatia M."/>
            <person name="Cooper J."/>
            <person name="Damon W."/>
            <person name="Desjardin D."/>
            <person name="Finy P."/>
            <person name="Geml J."/>
            <person name="Haridas S."/>
            <person name="Hughes K."/>
            <person name="Justo A."/>
            <person name="Karasinski D."/>
            <person name="Kautmanova I."/>
            <person name="Kiss B."/>
            <person name="Kocsube S."/>
            <person name="Kotiranta H."/>
            <person name="LaButti K.M."/>
            <person name="Lechner B.E."/>
            <person name="Liimatainen K."/>
            <person name="Lipzen A."/>
            <person name="Lukacs Z."/>
            <person name="Mihaltcheva S."/>
            <person name="Morgado L.N."/>
            <person name="Niskanen T."/>
            <person name="Noordeloos M.E."/>
            <person name="Ohm R.A."/>
            <person name="Ortiz-Santana B."/>
            <person name="Ovrebo C."/>
            <person name="Racz N."/>
            <person name="Riley R."/>
            <person name="Savchenko A."/>
            <person name="Shiryaev A."/>
            <person name="Soop K."/>
            <person name="Spirin V."/>
            <person name="Szebenyi C."/>
            <person name="Tomsovsky M."/>
            <person name="Tulloss R.E."/>
            <person name="Uehling J."/>
            <person name="Grigoriev I.V."/>
            <person name="Vagvolgyi C."/>
            <person name="Papp T."/>
            <person name="Martin F.M."/>
            <person name="Miettinen O."/>
            <person name="Hibbett D.S."/>
            <person name="Nagy L.G."/>
        </authorList>
    </citation>
    <scope>NUCLEOTIDE SEQUENCE [LARGE SCALE GENOMIC DNA]</scope>
    <source>
        <strain evidence="3 4">HHB13444</strain>
    </source>
</reference>
<keyword evidence="4" id="KW-1185">Reference proteome</keyword>
<dbReference type="CDD" id="cd20071">
    <property type="entry name" value="SET_SMYD"/>
    <property type="match status" value="1"/>
</dbReference>
<dbReference type="EMBL" id="ML211561">
    <property type="protein sequence ID" value="TFK81773.1"/>
    <property type="molecule type" value="Genomic_DNA"/>
</dbReference>
<dbReference type="Gene3D" id="2.170.270.10">
    <property type="entry name" value="SET domain"/>
    <property type="match status" value="1"/>
</dbReference>
<dbReference type="InterPro" id="IPR001214">
    <property type="entry name" value="SET_dom"/>
</dbReference>
<evidence type="ECO:0000313" key="4">
    <source>
        <dbReference type="Proteomes" id="UP000308197"/>
    </source>
</evidence>
<dbReference type="InParanoid" id="A0A5C3P7M7"/>
<protein>
    <submittedName>
        <fullName evidence="3">SET domain-containing protein</fullName>
    </submittedName>
</protein>
<feature type="region of interest" description="Disordered" evidence="1">
    <location>
        <begin position="1"/>
        <end position="48"/>
    </location>
</feature>
<feature type="compositionally biased region" description="Low complexity" evidence="1">
    <location>
        <begin position="23"/>
        <end position="36"/>
    </location>
</feature>
<dbReference type="PROSITE" id="PS50280">
    <property type="entry name" value="SET"/>
    <property type="match status" value="1"/>
</dbReference>
<dbReference type="InterPro" id="IPR053185">
    <property type="entry name" value="SET_domain_protein"/>
</dbReference>
<sequence>MRRGFLLSTPREPRKTANHTAVAEPAPAADTKTAAAPERKSSQPATSPVKIMLIPTARYRRPPPLPQYLSGYQPYAVRRADVPKTTQPELQTMFISYNNMQEDLSALYPGWPLSFSSPSPAMHQVTPIGGTGLGLVATRDIAAGETIVRERPYIVQPAYIMGSGGAEDIYRTLEGFVSLMKPENRRGVYALRNSKGSALPTELAGIVDTNSQEAGPFPNYAAQYTGVARDISRANHSCNPNAHPAFDTPTLTYSLHALRPIRAGEEITITYLGNTLYQHHERQQELRELYGFTCTCKICCLTGPERRQSDMARFALQLHGQKIAEHDARFAKWVLGGAELLPLDTLEPHDFDIFTLDTTSWSIMESEEYCEPSLWEPVLARLVKGCSVLEDEKAVRFYATKAAELRMAYTGSDGGWRAVAENPRQTDWWAKLGDKRKK</sequence>
<dbReference type="AlphaFoldDB" id="A0A5C3P7M7"/>
<dbReference type="Pfam" id="PF00856">
    <property type="entry name" value="SET"/>
    <property type="match status" value="1"/>
</dbReference>
<name>A0A5C3P7M7_9APHY</name>